<dbReference type="RefSeq" id="WP_132432852.1">
    <property type="nucleotide sequence ID" value="NZ_SLWK01000003.1"/>
</dbReference>
<evidence type="ECO:0000313" key="1">
    <source>
        <dbReference type="EMBL" id="TCO09093.1"/>
    </source>
</evidence>
<dbReference type="EMBL" id="SLWK01000003">
    <property type="protein sequence ID" value="TCO09093.1"/>
    <property type="molecule type" value="Genomic_DNA"/>
</dbReference>
<evidence type="ECO:0000313" key="2">
    <source>
        <dbReference type="Proteomes" id="UP000295221"/>
    </source>
</evidence>
<keyword evidence="2" id="KW-1185">Reference proteome</keyword>
<accession>A0A4R2GJV0</accession>
<name>A0A4R2GJV0_9BACT</name>
<reference evidence="1 2" key="1">
    <citation type="submission" date="2019-03" db="EMBL/GenBank/DDBJ databases">
        <title>Genomic Encyclopedia of Type Strains, Phase IV (KMG-IV): sequencing the most valuable type-strain genomes for metagenomic binning, comparative biology and taxonomic classification.</title>
        <authorList>
            <person name="Goeker M."/>
        </authorList>
    </citation>
    <scope>NUCLEOTIDE SEQUENCE [LARGE SCALE GENOMIC DNA]</scope>
    <source>
        <strain evidence="1 2">DSM 24179</strain>
    </source>
</reference>
<dbReference type="PROSITE" id="PS51257">
    <property type="entry name" value="PROKAR_LIPOPROTEIN"/>
    <property type="match status" value="1"/>
</dbReference>
<gene>
    <name evidence="1" type="ORF">EV194_1034</name>
</gene>
<protein>
    <recommendedName>
        <fullName evidence="3">Lipoprotein</fullName>
    </recommendedName>
</protein>
<organism evidence="1 2">
    <name type="scientific">Natronoflexus pectinivorans</name>
    <dbReference type="NCBI Taxonomy" id="682526"/>
    <lineage>
        <taxon>Bacteria</taxon>
        <taxon>Pseudomonadati</taxon>
        <taxon>Bacteroidota</taxon>
        <taxon>Bacteroidia</taxon>
        <taxon>Marinilabiliales</taxon>
        <taxon>Marinilabiliaceae</taxon>
        <taxon>Natronoflexus</taxon>
    </lineage>
</organism>
<comment type="caution">
    <text evidence="1">The sequence shown here is derived from an EMBL/GenBank/DDBJ whole genome shotgun (WGS) entry which is preliminary data.</text>
</comment>
<dbReference type="AlphaFoldDB" id="A0A4R2GJV0"/>
<evidence type="ECO:0008006" key="3">
    <source>
        <dbReference type="Google" id="ProtNLM"/>
    </source>
</evidence>
<dbReference type="OrthoDB" id="1118652at2"/>
<proteinExistence type="predicted"/>
<sequence>MQKSGLFIVTIFISFLVSCNTPGSAPVTSNIETPQKCCDHHKPAEPVAEISVDELFENSEKYNGKLVTVNGLCIHTCRHSGKRMFIKGDHDDYLLLISAGESITNFEASLEGSQVSATGVISVMRSGCGHNHADGHSCSAAASAQQLEMLCQEFKSVS</sequence>
<dbReference type="Proteomes" id="UP000295221">
    <property type="component" value="Unassembled WGS sequence"/>
</dbReference>